<dbReference type="Pfam" id="PF07734">
    <property type="entry name" value="FBA_1"/>
    <property type="match status" value="1"/>
</dbReference>
<dbReference type="InterPro" id="IPR055290">
    <property type="entry name" value="At3g26010-like"/>
</dbReference>
<dbReference type="AlphaFoldDB" id="A0AAD7Q4S6"/>
<protein>
    <submittedName>
        <fullName evidence="3">F-box family protein</fullName>
    </submittedName>
</protein>
<feature type="domain" description="F-box associated beta-propeller type 1" evidence="2">
    <location>
        <begin position="118"/>
        <end position="270"/>
    </location>
</feature>
<gene>
    <name evidence="3" type="ORF">O6P43_004845</name>
</gene>
<feature type="domain" description="F-box" evidence="1">
    <location>
        <begin position="37"/>
        <end position="67"/>
    </location>
</feature>
<dbReference type="Proteomes" id="UP001163823">
    <property type="component" value="Chromosome 3"/>
</dbReference>
<dbReference type="KEGG" id="qsa:O6P43_004845"/>
<evidence type="ECO:0000259" key="1">
    <source>
        <dbReference type="Pfam" id="PF00646"/>
    </source>
</evidence>
<dbReference type="InterPro" id="IPR036047">
    <property type="entry name" value="F-box-like_dom_sf"/>
</dbReference>
<dbReference type="Pfam" id="PF00646">
    <property type="entry name" value="F-box"/>
    <property type="match status" value="1"/>
</dbReference>
<evidence type="ECO:0000313" key="3">
    <source>
        <dbReference type="EMBL" id="KAJ7974833.1"/>
    </source>
</evidence>
<organism evidence="3 4">
    <name type="scientific">Quillaja saponaria</name>
    <name type="common">Soap bark tree</name>
    <dbReference type="NCBI Taxonomy" id="32244"/>
    <lineage>
        <taxon>Eukaryota</taxon>
        <taxon>Viridiplantae</taxon>
        <taxon>Streptophyta</taxon>
        <taxon>Embryophyta</taxon>
        <taxon>Tracheophyta</taxon>
        <taxon>Spermatophyta</taxon>
        <taxon>Magnoliopsida</taxon>
        <taxon>eudicotyledons</taxon>
        <taxon>Gunneridae</taxon>
        <taxon>Pentapetalae</taxon>
        <taxon>rosids</taxon>
        <taxon>fabids</taxon>
        <taxon>Fabales</taxon>
        <taxon>Quillajaceae</taxon>
        <taxon>Quillaja</taxon>
    </lineage>
</organism>
<sequence>MISIERARTNSYLLTTATTTATKTQSSFSVISVANNEELLIEILLRLPIKSLLKFKSVSKYWLSLISCSHFSYLHKDHNPFPNSASGLFLRRHSPLVNPQFSFVDLNLNPDTCSSASFRSLTFIDNPSGVNILQSCNGLLLCSSFPGANQSKTNYYIYNPTTKQYSLLPPFGSSNGALRTVFAVSLAFDPFKSPYYKVVCVRDSGSSGNHFQFEIYSSDTGLWRVCGSSLSAFSNVQFYGGVYWHGSVHWISTLGNSLYFNIDKEEVQELPMPPIPDFSLKRVFNYFEESRDHLHLIEIYDFQNLEFNVYEIERDYSGWFVKYHVDLGAVPIAFPEMKTTTSSDLHCYRFSILSVVRGQRDENSYLVLSIPGKVVRYNFQDKTFHKLCDIPTGHDGIDDFDGWSSFSVSSSDAYQYTESLSYV</sequence>
<dbReference type="EMBL" id="JARAOO010000003">
    <property type="protein sequence ID" value="KAJ7974833.1"/>
    <property type="molecule type" value="Genomic_DNA"/>
</dbReference>
<evidence type="ECO:0000313" key="4">
    <source>
        <dbReference type="Proteomes" id="UP001163823"/>
    </source>
</evidence>
<dbReference type="Gene3D" id="1.20.1280.50">
    <property type="match status" value="1"/>
</dbReference>
<evidence type="ECO:0000259" key="2">
    <source>
        <dbReference type="Pfam" id="PF07734"/>
    </source>
</evidence>
<reference evidence="3" key="1">
    <citation type="journal article" date="2023" name="Science">
        <title>Elucidation of the pathway for biosynthesis of saponin adjuvants from the soapbark tree.</title>
        <authorList>
            <person name="Reed J."/>
            <person name="Orme A."/>
            <person name="El-Demerdash A."/>
            <person name="Owen C."/>
            <person name="Martin L.B.B."/>
            <person name="Misra R.C."/>
            <person name="Kikuchi S."/>
            <person name="Rejzek M."/>
            <person name="Martin A.C."/>
            <person name="Harkess A."/>
            <person name="Leebens-Mack J."/>
            <person name="Louveau T."/>
            <person name="Stephenson M.J."/>
            <person name="Osbourn A."/>
        </authorList>
    </citation>
    <scope>NUCLEOTIDE SEQUENCE</scope>
    <source>
        <strain evidence="3">S10</strain>
    </source>
</reference>
<proteinExistence type="predicted"/>
<dbReference type="PANTHER" id="PTHR35546">
    <property type="entry name" value="F-BOX PROTEIN INTERACTION DOMAIN PROTEIN-RELATED"/>
    <property type="match status" value="1"/>
</dbReference>
<dbReference type="InterPro" id="IPR006527">
    <property type="entry name" value="F-box-assoc_dom_typ1"/>
</dbReference>
<accession>A0AAD7Q4S6</accession>
<comment type="caution">
    <text evidence="3">The sequence shown here is derived from an EMBL/GenBank/DDBJ whole genome shotgun (WGS) entry which is preliminary data.</text>
</comment>
<name>A0AAD7Q4S6_QUISA</name>
<dbReference type="NCBIfam" id="TIGR01640">
    <property type="entry name" value="F_box_assoc_1"/>
    <property type="match status" value="1"/>
</dbReference>
<dbReference type="InterPro" id="IPR001810">
    <property type="entry name" value="F-box_dom"/>
</dbReference>
<dbReference type="PANTHER" id="PTHR35546:SF115">
    <property type="entry name" value="F-BOX DOMAIN-CONTAINING PROTEIN"/>
    <property type="match status" value="1"/>
</dbReference>
<keyword evidence="4" id="KW-1185">Reference proteome</keyword>
<dbReference type="InterPro" id="IPR017451">
    <property type="entry name" value="F-box-assoc_interact_dom"/>
</dbReference>
<dbReference type="SUPFAM" id="SSF81383">
    <property type="entry name" value="F-box domain"/>
    <property type="match status" value="1"/>
</dbReference>